<dbReference type="STRING" id="1908257.BKK47_04585"/>
<dbReference type="Proteomes" id="UP000189426">
    <property type="component" value="Unassembled WGS sequence"/>
</dbReference>
<organism evidence="1 2">
    <name type="scientific">Rodentibacter mrazii</name>
    <dbReference type="NCBI Taxonomy" id="1908257"/>
    <lineage>
        <taxon>Bacteria</taxon>
        <taxon>Pseudomonadati</taxon>
        <taxon>Pseudomonadota</taxon>
        <taxon>Gammaproteobacteria</taxon>
        <taxon>Pasteurellales</taxon>
        <taxon>Pasteurellaceae</taxon>
        <taxon>Rodentibacter</taxon>
    </lineage>
</organism>
<proteinExistence type="predicted"/>
<sequence>MAIVKIKFSIEIDNESFVSHAVEYQSMYEQRRPWDTDEERLAVETINKMNSLEVESNLKLKNWDQLFANNQ</sequence>
<gene>
    <name evidence="1" type="ORF">BKK47_04585</name>
</gene>
<dbReference type="AlphaFoldDB" id="A0A1V3IHN0"/>
<dbReference type="RefSeq" id="WP_077493742.1">
    <property type="nucleotide sequence ID" value="NZ_MLHG01000025.1"/>
</dbReference>
<evidence type="ECO:0000313" key="1">
    <source>
        <dbReference type="EMBL" id="OOF40237.1"/>
    </source>
</evidence>
<dbReference type="EMBL" id="MLHG01000025">
    <property type="protein sequence ID" value="OOF40237.1"/>
    <property type="molecule type" value="Genomic_DNA"/>
</dbReference>
<protein>
    <submittedName>
        <fullName evidence="1">Uncharacterized protein</fullName>
    </submittedName>
</protein>
<comment type="caution">
    <text evidence="1">The sequence shown here is derived from an EMBL/GenBank/DDBJ whole genome shotgun (WGS) entry which is preliminary data.</text>
</comment>
<accession>A0A1V3IHN0</accession>
<keyword evidence="2" id="KW-1185">Reference proteome</keyword>
<name>A0A1V3IHN0_9PAST</name>
<evidence type="ECO:0000313" key="2">
    <source>
        <dbReference type="Proteomes" id="UP000189426"/>
    </source>
</evidence>
<reference evidence="1 2" key="1">
    <citation type="submission" date="2016-10" db="EMBL/GenBank/DDBJ databases">
        <title>Rodentibacter gen. nov. and new species.</title>
        <authorList>
            <person name="Christensen H."/>
        </authorList>
    </citation>
    <scope>NUCLEOTIDE SEQUENCE [LARGE SCALE GENOMIC DNA]</scope>
    <source>
        <strain evidence="1 2">Ppn418</strain>
    </source>
</reference>